<reference evidence="3" key="1">
    <citation type="journal article" date="2023" name="Mol. Phylogenet. Evol.">
        <title>Genome-scale phylogeny and comparative genomics of the fungal order Sordariales.</title>
        <authorList>
            <person name="Hensen N."/>
            <person name="Bonometti L."/>
            <person name="Westerberg I."/>
            <person name="Brannstrom I.O."/>
            <person name="Guillou S."/>
            <person name="Cros-Aarteil S."/>
            <person name="Calhoun S."/>
            <person name="Haridas S."/>
            <person name="Kuo A."/>
            <person name="Mondo S."/>
            <person name="Pangilinan J."/>
            <person name="Riley R."/>
            <person name="LaButti K."/>
            <person name="Andreopoulos B."/>
            <person name="Lipzen A."/>
            <person name="Chen C."/>
            <person name="Yan M."/>
            <person name="Daum C."/>
            <person name="Ng V."/>
            <person name="Clum A."/>
            <person name="Steindorff A."/>
            <person name="Ohm R.A."/>
            <person name="Martin F."/>
            <person name="Silar P."/>
            <person name="Natvig D.O."/>
            <person name="Lalanne C."/>
            <person name="Gautier V."/>
            <person name="Ament-Velasquez S.L."/>
            <person name="Kruys A."/>
            <person name="Hutchinson M.I."/>
            <person name="Powell A.J."/>
            <person name="Barry K."/>
            <person name="Miller A.N."/>
            <person name="Grigoriev I.V."/>
            <person name="Debuchy R."/>
            <person name="Gladieux P."/>
            <person name="Hiltunen Thoren M."/>
            <person name="Johannesson H."/>
        </authorList>
    </citation>
    <scope>NUCLEOTIDE SEQUENCE</scope>
    <source>
        <strain evidence="3">PSN243</strain>
    </source>
</reference>
<feature type="transmembrane region" description="Helical" evidence="1">
    <location>
        <begin position="253"/>
        <end position="277"/>
    </location>
</feature>
<gene>
    <name evidence="3" type="ORF">QBC34DRAFT_414560</name>
</gene>
<proteinExistence type="predicted"/>
<dbReference type="Proteomes" id="UP001321760">
    <property type="component" value="Unassembled WGS sequence"/>
</dbReference>
<keyword evidence="1" id="KW-1133">Transmembrane helix</keyword>
<feature type="chain" id="PRO_5043485510" evidence="2">
    <location>
        <begin position="25"/>
        <end position="629"/>
    </location>
</feature>
<feature type="transmembrane region" description="Helical" evidence="1">
    <location>
        <begin position="434"/>
        <end position="459"/>
    </location>
</feature>
<organism evidence="3 4">
    <name type="scientific">Podospora aff. communis PSN243</name>
    <dbReference type="NCBI Taxonomy" id="3040156"/>
    <lineage>
        <taxon>Eukaryota</taxon>
        <taxon>Fungi</taxon>
        <taxon>Dikarya</taxon>
        <taxon>Ascomycota</taxon>
        <taxon>Pezizomycotina</taxon>
        <taxon>Sordariomycetes</taxon>
        <taxon>Sordariomycetidae</taxon>
        <taxon>Sordariales</taxon>
        <taxon>Podosporaceae</taxon>
        <taxon>Podospora</taxon>
    </lineage>
</organism>
<keyword evidence="4" id="KW-1185">Reference proteome</keyword>
<accession>A0AAV9GBM1</accession>
<name>A0AAV9GBM1_9PEZI</name>
<dbReference type="EMBL" id="MU865973">
    <property type="protein sequence ID" value="KAK4444733.1"/>
    <property type="molecule type" value="Genomic_DNA"/>
</dbReference>
<feature type="transmembrane region" description="Helical" evidence="1">
    <location>
        <begin position="503"/>
        <end position="527"/>
    </location>
</feature>
<evidence type="ECO:0000313" key="3">
    <source>
        <dbReference type="EMBL" id="KAK4444733.1"/>
    </source>
</evidence>
<reference evidence="3" key="2">
    <citation type="submission" date="2023-05" db="EMBL/GenBank/DDBJ databases">
        <authorList>
            <consortium name="Lawrence Berkeley National Laboratory"/>
            <person name="Steindorff A."/>
            <person name="Hensen N."/>
            <person name="Bonometti L."/>
            <person name="Westerberg I."/>
            <person name="Brannstrom I.O."/>
            <person name="Guillou S."/>
            <person name="Cros-Aarteil S."/>
            <person name="Calhoun S."/>
            <person name="Haridas S."/>
            <person name="Kuo A."/>
            <person name="Mondo S."/>
            <person name="Pangilinan J."/>
            <person name="Riley R."/>
            <person name="Labutti K."/>
            <person name="Andreopoulos B."/>
            <person name="Lipzen A."/>
            <person name="Chen C."/>
            <person name="Yanf M."/>
            <person name="Daum C."/>
            <person name="Ng V."/>
            <person name="Clum A."/>
            <person name="Ohm R."/>
            <person name="Martin F."/>
            <person name="Silar P."/>
            <person name="Natvig D."/>
            <person name="Lalanne C."/>
            <person name="Gautier V."/>
            <person name="Ament-Velasquez S.L."/>
            <person name="Kruys A."/>
            <person name="Hutchinson M.I."/>
            <person name="Powell A.J."/>
            <person name="Barry K."/>
            <person name="Miller A.N."/>
            <person name="Grigoriev I.V."/>
            <person name="Debuchy R."/>
            <person name="Gladieux P."/>
            <person name="Thoren M.H."/>
            <person name="Johannesson H."/>
        </authorList>
    </citation>
    <scope>NUCLEOTIDE SEQUENCE</scope>
    <source>
        <strain evidence="3">PSN243</strain>
    </source>
</reference>
<feature type="transmembrane region" description="Helical" evidence="1">
    <location>
        <begin position="289"/>
        <end position="307"/>
    </location>
</feature>
<keyword evidence="2" id="KW-0732">Signal</keyword>
<evidence type="ECO:0000256" key="1">
    <source>
        <dbReference type="SAM" id="Phobius"/>
    </source>
</evidence>
<keyword evidence="1" id="KW-0812">Transmembrane</keyword>
<dbReference type="AlphaFoldDB" id="A0AAV9GBM1"/>
<sequence length="629" mass="70141">MIQLQTSNRRRLILLAVSFQHAFAQQDSQFDICKVRLDGILNGTLTYNGIDNVTVQNYIYRGKIGGMKDSIPQEARKQFIAITTAGCKAICDDPIDWYWASDPATTLGIISNWVLPIIALLSGLPYDSGQGRRKLQNAKRTMLALCNWLGSPQTALAATFFNIHQMRKALAAAKSSDNTNKQAEKDAYYVLCCIGQFDLPQDKTCFVEALTYGLFKPLRTPLLLEAEHSRTARRLTAELLGAMAHQMRRSRRLGVWSTCASIFLFFVAYAVSVVLAFGDLGERTTTHSLAFGILITWFPLLLFFSILDRNPNSAERTRRFISRWLWNVRAVKHWEESHAPYSETPIPEPNWWSPAKEFLSNSTSVPDGPHHIHTYPDNCVPTHFIGQGREIGYHPLTYTVTKSITSLSSHSPDPLSYITSQTISNLKNKPPGSWIFSSLTGLILVWWEISMALMISYNIPTVGIGCRSGSYIIYGLLSTVPWVAHVWEYAGPRGKGGRVVGKSLGVLGTGCAWLGVVWLVGVTFAAFSGVLRNCTCRGGLNGYIDFQNAEFYRNPEHFDVKAWWVAAAVTAAVPVVLSFVVALPVWVSLRELWKDEEFSVISGAAEDEERWLIMGDVGGVKADMDWVAH</sequence>
<feature type="signal peptide" evidence="2">
    <location>
        <begin position="1"/>
        <end position="24"/>
    </location>
</feature>
<evidence type="ECO:0000313" key="4">
    <source>
        <dbReference type="Proteomes" id="UP001321760"/>
    </source>
</evidence>
<keyword evidence="1" id="KW-0472">Membrane</keyword>
<feature type="transmembrane region" description="Helical" evidence="1">
    <location>
        <begin position="562"/>
        <end position="587"/>
    </location>
</feature>
<feature type="transmembrane region" description="Helical" evidence="1">
    <location>
        <begin position="471"/>
        <end position="491"/>
    </location>
</feature>
<evidence type="ECO:0000256" key="2">
    <source>
        <dbReference type="SAM" id="SignalP"/>
    </source>
</evidence>
<protein>
    <submittedName>
        <fullName evidence="3">Uncharacterized protein</fullName>
    </submittedName>
</protein>
<comment type="caution">
    <text evidence="3">The sequence shown here is derived from an EMBL/GenBank/DDBJ whole genome shotgun (WGS) entry which is preliminary data.</text>
</comment>
<feature type="transmembrane region" description="Helical" evidence="1">
    <location>
        <begin position="107"/>
        <end position="126"/>
    </location>
</feature>